<evidence type="ECO:0000256" key="3">
    <source>
        <dbReference type="ARBA" id="ARBA00022989"/>
    </source>
</evidence>
<feature type="transmembrane region" description="Helical" evidence="5">
    <location>
        <begin position="314"/>
        <end position="333"/>
    </location>
</feature>
<protein>
    <recommendedName>
        <fullName evidence="5">NADH-quinone oxidoreductase subunit N</fullName>
        <ecNumber evidence="5">7.1.1.-</ecNumber>
    </recommendedName>
    <alternativeName>
        <fullName evidence="5">NADH dehydrogenase I subunit N</fullName>
    </alternativeName>
    <alternativeName>
        <fullName evidence="5">NDH-1 subunit N</fullName>
    </alternativeName>
</protein>
<dbReference type="NCBIfam" id="TIGR01770">
    <property type="entry name" value="NDH_I_N"/>
    <property type="match status" value="1"/>
</dbReference>
<sequence>MNLTINWLASLPLIIVLGAGVLGTLLEAFLPRSVRRLVQVVVSLLALAAAFVTIIWRWTDLSHQQTPGMLRPLSIAQEAPFSGVAFVEDGFSVMGQAVIVLCALLSFMLIADRTSLRDGAFVASAATRPGSAAERESTEAQREQTEIFPLALFATGGMMAFVSAFDLLAMFIALELLSLPLYVLSATARRRRLLSQEAALKYFLLGAFSSAIFLMGAAFIYGATGTLSFYGVAILAQQQQATVLFLAVGAIMLVIGLLFKVGAVPFHSWTPDVYQGAPTPITGFMAAGTKAAAFIAMVRVFAWIVAVVPESFQIFMWVIIIATIVVGTVMGLVQDDVKRLLAYSSIAHAGFILIAVKSVLAHVNGVQLAALGSIVFYLLAYGLATVGAFGVVTLVRSKDSDGNIGGEATKLSHWAGLGKTNPFLATAMVVFLLSFAGIPLTAGFIGKFEVFSTGIVAGNSVLVIIAIIASVVTAFFYFRLIQLMFFTEPETEQIEVVSSEGLSIVAISAALAGTIVLGIFPSPVLNFITGIFQ</sequence>
<dbReference type="GO" id="GO:0042773">
    <property type="term" value="P:ATP synthesis coupled electron transport"/>
    <property type="evidence" value="ECO:0007669"/>
    <property type="project" value="InterPro"/>
</dbReference>
<dbReference type="OrthoDB" id="9811718at2"/>
<evidence type="ECO:0000313" key="9">
    <source>
        <dbReference type="Proteomes" id="UP000214355"/>
    </source>
</evidence>
<dbReference type="HAMAP" id="MF_00445">
    <property type="entry name" value="NDH1_NuoN_1"/>
    <property type="match status" value="1"/>
</dbReference>
<dbReference type="GeneID" id="65343892"/>
<evidence type="ECO:0000259" key="7">
    <source>
        <dbReference type="Pfam" id="PF00361"/>
    </source>
</evidence>
<dbReference type="InterPro" id="IPR010096">
    <property type="entry name" value="NADH-Q_OxRdtase_suN/2"/>
</dbReference>
<evidence type="ECO:0000256" key="2">
    <source>
        <dbReference type="ARBA" id="ARBA00022692"/>
    </source>
</evidence>
<evidence type="ECO:0000256" key="4">
    <source>
        <dbReference type="ARBA" id="ARBA00023136"/>
    </source>
</evidence>
<feature type="transmembrane region" description="Helical" evidence="5">
    <location>
        <begin position="457"/>
        <end position="480"/>
    </location>
</feature>
<dbReference type="EC" id="7.1.1.-" evidence="5"/>
<dbReference type="GO" id="GO:0050136">
    <property type="term" value="F:NADH dehydrogenase (quinone) (non-electrogenic) activity"/>
    <property type="evidence" value="ECO:0007669"/>
    <property type="project" value="UniProtKB-UniRule"/>
</dbReference>
<feature type="transmembrane region" description="Helical" evidence="5">
    <location>
        <begin position="200"/>
        <end position="221"/>
    </location>
</feature>
<keyword evidence="5" id="KW-0520">NAD</keyword>
<feature type="transmembrane region" description="Helical" evidence="5">
    <location>
        <begin position="241"/>
        <end position="259"/>
    </location>
</feature>
<keyword evidence="9" id="KW-1185">Reference proteome</keyword>
<evidence type="ECO:0000256" key="6">
    <source>
        <dbReference type="RuleBase" id="RU000320"/>
    </source>
</evidence>
<dbReference type="GO" id="GO:0012505">
    <property type="term" value="C:endomembrane system"/>
    <property type="evidence" value="ECO:0007669"/>
    <property type="project" value="UniProtKB-SubCell"/>
</dbReference>
<evidence type="ECO:0000313" key="8">
    <source>
        <dbReference type="EMBL" id="SDU77704.1"/>
    </source>
</evidence>
<feature type="transmembrane region" description="Helical" evidence="5">
    <location>
        <begin position="147"/>
        <end position="165"/>
    </location>
</feature>
<dbReference type="Pfam" id="PF00361">
    <property type="entry name" value="Proton_antipo_M"/>
    <property type="match status" value="1"/>
</dbReference>
<keyword evidence="5" id="KW-1003">Cell membrane</keyword>
<evidence type="ECO:0000256" key="5">
    <source>
        <dbReference type="HAMAP-Rule" id="MF_00445"/>
    </source>
</evidence>
<name>A0A1H2LA63_9ACTO</name>
<comment type="subcellular location">
    <subcellularLocation>
        <location evidence="5">Cell membrane</location>
        <topology evidence="5">Multi-pass membrane protein</topology>
    </subcellularLocation>
    <subcellularLocation>
        <location evidence="1">Endomembrane system</location>
        <topology evidence="1">Multi-pass membrane protein</topology>
    </subcellularLocation>
    <subcellularLocation>
        <location evidence="6">Membrane</location>
        <topology evidence="6">Multi-pass membrane protein</topology>
    </subcellularLocation>
</comment>
<feature type="transmembrane region" description="Helical" evidence="5">
    <location>
        <begin position="291"/>
        <end position="308"/>
    </location>
</feature>
<feature type="transmembrane region" description="Helical" evidence="5">
    <location>
        <begin position="340"/>
        <end position="362"/>
    </location>
</feature>
<keyword evidence="5" id="KW-1278">Translocase</keyword>
<dbReference type="RefSeq" id="WP_091278696.1">
    <property type="nucleotide sequence ID" value="NZ_JABAPK010000003.1"/>
</dbReference>
<reference evidence="9" key="1">
    <citation type="submission" date="2016-10" db="EMBL/GenBank/DDBJ databases">
        <authorList>
            <person name="Varghese N."/>
            <person name="Submissions S."/>
        </authorList>
    </citation>
    <scope>NUCLEOTIDE SEQUENCE [LARGE SCALE GENOMIC DNA]</scope>
    <source>
        <strain evidence="9">DSM 10002</strain>
    </source>
</reference>
<feature type="transmembrane region" description="Helical" evidence="5">
    <location>
        <begin position="6"/>
        <end position="30"/>
    </location>
</feature>
<comment type="subunit">
    <text evidence="5">NDH-1 is composed of 14 different subunits. Subunits NuoA, H, J, K, L, M, N constitute the membrane sector of the complex.</text>
</comment>
<dbReference type="EMBL" id="LT629804">
    <property type="protein sequence ID" value="SDU77704.1"/>
    <property type="molecule type" value="Genomic_DNA"/>
</dbReference>
<comment type="function">
    <text evidence="5">NDH-1 shuttles electrons from NADH, via FMN and iron-sulfur (Fe-S) centers, to quinones in the respiratory chain. The immediate electron acceptor for the enzyme in this species is believed to be a menaquinone. Couples the redox reaction to proton translocation (for every two electrons transferred, four hydrogen ions are translocated across the cytoplasmic membrane), and thus conserves the redox energy in a proton gradient.</text>
</comment>
<dbReference type="AlphaFoldDB" id="A0A1H2LA63"/>
<feature type="transmembrane region" description="Helical" evidence="5">
    <location>
        <begin position="501"/>
        <end position="520"/>
    </location>
</feature>
<dbReference type="PANTHER" id="PTHR22773">
    <property type="entry name" value="NADH DEHYDROGENASE"/>
    <property type="match status" value="1"/>
</dbReference>
<proteinExistence type="inferred from homology"/>
<feature type="transmembrane region" description="Helical" evidence="5">
    <location>
        <begin position="37"/>
        <end position="59"/>
    </location>
</feature>
<dbReference type="STRING" id="131112.SAMN04489737_0133"/>
<dbReference type="NCBIfam" id="NF004441">
    <property type="entry name" value="PRK05777.1-4"/>
    <property type="match status" value="1"/>
</dbReference>
<accession>A0A1H2LA63</accession>
<feature type="domain" description="NADH:quinone oxidoreductase/Mrp antiporter transmembrane" evidence="7">
    <location>
        <begin position="165"/>
        <end position="473"/>
    </location>
</feature>
<comment type="catalytic activity">
    <reaction evidence="5">
        <text>a quinone + NADH + 5 H(+)(in) = a quinol + NAD(+) + 4 H(+)(out)</text>
        <dbReference type="Rhea" id="RHEA:57888"/>
        <dbReference type="ChEBI" id="CHEBI:15378"/>
        <dbReference type="ChEBI" id="CHEBI:24646"/>
        <dbReference type="ChEBI" id="CHEBI:57540"/>
        <dbReference type="ChEBI" id="CHEBI:57945"/>
        <dbReference type="ChEBI" id="CHEBI:132124"/>
    </reaction>
</comment>
<dbReference type="InterPro" id="IPR001750">
    <property type="entry name" value="ND/Mrp_TM"/>
</dbReference>
<feature type="transmembrane region" description="Helical" evidence="5">
    <location>
        <begin position="374"/>
        <end position="395"/>
    </location>
</feature>
<keyword evidence="2 5" id="KW-0812">Transmembrane</keyword>
<dbReference type="GO" id="GO:0008137">
    <property type="term" value="F:NADH dehydrogenase (ubiquinone) activity"/>
    <property type="evidence" value="ECO:0007669"/>
    <property type="project" value="InterPro"/>
</dbReference>
<dbReference type="GO" id="GO:0005886">
    <property type="term" value="C:plasma membrane"/>
    <property type="evidence" value="ECO:0007669"/>
    <property type="project" value="UniProtKB-SubCell"/>
</dbReference>
<keyword evidence="3 5" id="KW-1133">Transmembrane helix</keyword>
<keyword evidence="5" id="KW-0874">Quinone</keyword>
<gene>
    <name evidence="5" type="primary">nuoN</name>
    <name evidence="8" type="ORF">SAMN04489737_0133</name>
</gene>
<feature type="transmembrane region" description="Helical" evidence="5">
    <location>
        <begin position="423"/>
        <end position="445"/>
    </location>
</feature>
<keyword evidence="4 5" id="KW-0472">Membrane</keyword>
<organism evidence="8 9">
    <name type="scientific">Arcanobacterium phocae</name>
    <dbReference type="NCBI Taxonomy" id="131112"/>
    <lineage>
        <taxon>Bacteria</taxon>
        <taxon>Bacillati</taxon>
        <taxon>Actinomycetota</taxon>
        <taxon>Actinomycetes</taxon>
        <taxon>Actinomycetales</taxon>
        <taxon>Actinomycetaceae</taxon>
        <taxon>Arcanobacterium</taxon>
    </lineage>
</organism>
<evidence type="ECO:0000256" key="1">
    <source>
        <dbReference type="ARBA" id="ARBA00004127"/>
    </source>
</evidence>
<dbReference type="GO" id="GO:0048038">
    <property type="term" value="F:quinone binding"/>
    <property type="evidence" value="ECO:0007669"/>
    <property type="project" value="UniProtKB-KW"/>
</dbReference>
<dbReference type="Proteomes" id="UP000214355">
    <property type="component" value="Chromosome I"/>
</dbReference>
<keyword evidence="5" id="KW-0813">Transport</keyword>
<comment type="similarity">
    <text evidence="5">Belongs to the complex I subunit 2 family.</text>
</comment>
<feature type="transmembrane region" description="Helical" evidence="5">
    <location>
        <begin position="91"/>
        <end position="111"/>
    </location>
</feature>